<evidence type="ECO:0000256" key="3">
    <source>
        <dbReference type="ARBA" id="ARBA00022737"/>
    </source>
</evidence>
<evidence type="ECO:0000313" key="8">
    <source>
        <dbReference type="Proteomes" id="UP000298787"/>
    </source>
</evidence>
<protein>
    <submittedName>
        <fullName evidence="7">Lumican Keratan sulfate proteoglycan lumican</fullName>
    </submittedName>
</protein>
<feature type="signal peptide" evidence="5">
    <location>
        <begin position="1"/>
        <end position="19"/>
    </location>
</feature>
<keyword evidence="8" id="KW-1185">Reference proteome</keyword>
<dbReference type="InterPro" id="IPR000372">
    <property type="entry name" value="LRRNT"/>
</dbReference>
<dbReference type="Gene3D" id="3.80.10.10">
    <property type="entry name" value="Ribonuclease Inhibitor"/>
    <property type="match status" value="3"/>
</dbReference>
<evidence type="ECO:0000256" key="5">
    <source>
        <dbReference type="SAM" id="SignalP"/>
    </source>
</evidence>
<gene>
    <name evidence="7" type="ORF">D9C73_005078</name>
</gene>
<dbReference type="InterPro" id="IPR001611">
    <property type="entry name" value="Leu-rich_rpt"/>
</dbReference>
<dbReference type="InterPro" id="IPR050333">
    <property type="entry name" value="SLRP"/>
</dbReference>
<organism evidence="7 8">
    <name type="scientific">Collichthys lucidus</name>
    <name type="common">Big head croaker</name>
    <name type="synonym">Sciaena lucida</name>
    <dbReference type="NCBI Taxonomy" id="240159"/>
    <lineage>
        <taxon>Eukaryota</taxon>
        <taxon>Metazoa</taxon>
        <taxon>Chordata</taxon>
        <taxon>Craniata</taxon>
        <taxon>Vertebrata</taxon>
        <taxon>Euteleostomi</taxon>
        <taxon>Actinopterygii</taxon>
        <taxon>Neopterygii</taxon>
        <taxon>Teleostei</taxon>
        <taxon>Neoteleostei</taxon>
        <taxon>Acanthomorphata</taxon>
        <taxon>Eupercaria</taxon>
        <taxon>Sciaenidae</taxon>
        <taxon>Collichthys</taxon>
    </lineage>
</organism>
<accession>A0A4U5UBY0</accession>
<keyword evidence="3" id="KW-0677">Repeat</keyword>
<feature type="chain" id="PRO_5020340421" evidence="5">
    <location>
        <begin position="20"/>
        <end position="393"/>
    </location>
</feature>
<proteinExistence type="predicted"/>
<dbReference type="PANTHER" id="PTHR45712:SF17">
    <property type="entry name" value="LUMICAN-LIKE"/>
    <property type="match status" value="1"/>
</dbReference>
<evidence type="ECO:0000259" key="6">
    <source>
        <dbReference type="SMART" id="SM00013"/>
    </source>
</evidence>
<sequence>MALLCCIVLVLLCVSDSASTPGIDIAMDYGGVPLWIDRLLGEPSVLSLQGRMNTAWFRANNPQDCPQECDCLIQWPTALYCDHRGLADIPDTLPDTTQYLFLQRNNISSLSSSSLANITDLRWLILDHNQLQNDKLGQAALQNQTQLCYFFANNNHLKSVPRGLPAGLKQLRLAYNQISSISPGAFQHLHNLTLLLLQGNRLQTITEGDLKGLFSLNLLDLSGNRFSSVPKNLPISVQQLYLSNNTLSGLDEDSFVGFLNLKYLRLSRCGLQSRSVHPQVFNFSSLVELDLSYNKLVTIPTVSTTLRYLYLEANEIRGINMTSFCRDVGPLSYSRMKVLRLDGNKLSYQHLPLDWVYYPPLCTAGSSAQHHVYAADIELQYNSEWSEYLRLPR</sequence>
<dbReference type="InterPro" id="IPR032675">
    <property type="entry name" value="LRR_dom_sf"/>
</dbReference>
<dbReference type="PANTHER" id="PTHR45712">
    <property type="entry name" value="AGAP008170-PA"/>
    <property type="match status" value="1"/>
</dbReference>
<dbReference type="InterPro" id="IPR003591">
    <property type="entry name" value="Leu-rich_rpt_typical-subtyp"/>
</dbReference>
<dbReference type="GO" id="GO:0005615">
    <property type="term" value="C:extracellular space"/>
    <property type="evidence" value="ECO:0007669"/>
    <property type="project" value="TreeGrafter"/>
</dbReference>
<keyword evidence="1" id="KW-0433">Leucine-rich repeat</keyword>
<dbReference type="PROSITE" id="PS51450">
    <property type="entry name" value="LRR"/>
    <property type="match status" value="2"/>
</dbReference>
<dbReference type="SUPFAM" id="SSF52058">
    <property type="entry name" value="L domain-like"/>
    <property type="match status" value="1"/>
</dbReference>
<name>A0A4U5UBY0_COLLU</name>
<dbReference type="Pfam" id="PF00560">
    <property type="entry name" value="LRR_1"/>
    <property type="match status" value="1"/>
</dbReference>
<evidence type="ECO:0000256" key="4">
    <source>
        <dbReference type="ARBA" id="ARBA00023180"/>
    </source>
</evidence>
<dbReference type="EMBL" id="CM014082">
    <property type="protein sequence ID" value="TKS71470.1"/>
    <property type="molecule type" value="Genomic_DNA"/>
</dbReference>
<keyword evidence="2 5" id="KW-0732">Signal</keyword>
<dbReference type="Pfam" id="PF13855">
    <property type="entry name" value="LRR_8"/>
    <property type="match status" value="1"/>
</dbReference>
<dbReference type="SMART" id="SM00369">
    <property type="entry name" value="LRR_TYP"/>
    <property type="match status" value="7"/>
</dbReference>
<evidence type="ECO:0000256" key="2">
    <source>
        <dbReference type="ARBA" id="ARBA00022729"/>
    </source>
</evidence>
<dbReference type="AlphaFoldDB" id="A0A4U5UBY0"/>
<dbReference type="Proteomes" id="UP000298787">
    <property type="component" value="Chromosome 5"/>
</dbReference>
<evidence type="ECO:0000313" key="7">
    <source>
        <dbReference type="EMBL" id="TKS71470.1"/>
    </source>
</evidence>
<evidence type="ECO:0000256" key="1">
    <source>
        <dbReference type="ARBA" id="ARBA00022614"/>
    </source>
</evidence>
<dbReference type="STRING" id="240159.A0A4U5UBY0"/>
<keyword evidence="4" id="KW-0325">Glycoprotein</keyword>
<dbReference type="SMART" id="SM00013">
    <property type="entry name" value="LRRNT"/>
    <property type="match status" value="1"/>
</dbReference>
<feature type="domain" description="LRRNT" evidence="6">
    <location>
        <begin position="64"/>
        <end position="99"/>
    </location>
</feature>
<reference evidence="7 8" key="1">
    <citation type="submission" date="2019-01" db="EMBL/GenBank/DDBJ databases">
        <title>Genome Assembly of Collichthys lucidus.</title>
        <authorList>
            <person name="Cai M."/>
            <person name="Xiao S."/>
        </authorList>
    </citation>
    <scope>NUCLEOTIDE SEQUENCE [LARGE SCALE GENOMIC DNA]</scope>
    <source>
        <strain evidence="7">JT15FE1705JMU</strain>
        <tissue evidence="7">Muscle</tissue>
    </source>
</reference>